<name>A0A0L0DAU7_THETB</name>
<dbReference type="Pfam" id="PF00646">
    <property type="entry name" value="F-box"/>
    <property type="match status" value="1"/>
</dbReference>
<dbReference type="PROSITE" id="PS50127">
    <property type="entry name" value="UBC_2"/>
    <property type="match status" value="1"/>
</dbReference>
<dbReference type="OrthoDB" id="109543at2759"/>
<dbReference type="InterPro" id="IPR036047">
    <property type="entry name" value="F-box-like_dom_sf"/>
</dbReference>
<feature type="domain" description="UBC core" evidence="1">
    <location>
        <begin position="14"/>
        <end position="172"/>
    </location>
</feature>
<dbReference type="Proteomes" id="UP000054408">
    <property type="component" value="Unassembled WGS sequence"/>
</dbReference>
<dbReference type="Gene3D" id="3.10.110.10">
    <property type="entry name" value="Ubiquitin Conjugating Enzyme"/>
    <property type="match status" value="1"/>
</dbReference>
<reference evidence="3 4" key="1">
    <citation type="submission" date="2010-05" db="EMBL/GenBank/DDBJ databases">
        <title>The Genome Sequence of Thecamonas trahens ATCC 50062.</title>
        <authorList>
            <consortium name="The Broad Institute Genome Sequencing Platform"/>
            <person name="Russ C."/>
            <person name="Cuomo C."/>
            <person name="Shea T."/>
            <person name="Young S.K."/>
            <person name="Zeng Q."/>
            <person name="Koehrsen M."/>
            <person name="Haas B."/>
            <person name="Borodovsky M."/>
            <person name="Guigo R."/>
            <person name="Alvarado L."/>
            <person name="Berlin A."/>
            <person name="Bochicchio J."/>
            <person name="Borenstein D."/>
            <person name="Chapman S."/>
            <person name="Chen Z."/>
            <person name="Freedman E."/>
            <person name="Gellesch M."/>
            <person name="Goldberg J."/>
            <person name="Griggs A."/>
            <person name="Gujja S."/>
            <person name="Heilman E."/>
            <person name="Heiman D."/>
            <person name="Hepburn T."/>
            <person name="Howarth C."/>
            <person name="Jen D."/>
            <person name="Larson L."/>
            <person name="Mehta T."/>
            <person name="Park D."/>
            <person name="Pearson M."/>
            <person name="Roberts A."/>
            <person name="Saif S."/>
            <person name="Shenoy N."/>
            <person name="Sisk P."/>
            <person name="Stolte C."/>
            <person name="Sykes S."/>
            <person name="Thomson T."/>
            <person name="Walk T."/>
            <person name="White J."/>
            <person name="Yandava C."/>
            <person name="Burger G."/>
            <person name="Gray M.W."/>
            <person name="Holland P.W.H."/>
            <person name="King N."/>
            <person name="Lang F.B.F."/>
            <person name="Roger A.J."/>
            <person name="Ruiz-Trillo I."/>
            <person name="Lander E."/>
            <person name="Nusbaum C."/>
        </authorList>
    </citation>
    <scope>NUCLEOTIDE SEQUENCE [LARGE SCALE GENOMIC DNA]</scope>
    <source>
        <strain evidence="3 4">ATCC 50062</strain>
    </source>
</reference>
<gene>
    <name evidence="3" type="ORF">AMSG_05358</name>
</gene>
<dbReference type="AlphaFoldDB" id="A0A0L0DAU7"/>
<sequence>MFHRPTHAHPSATSAVRRLMREWKEIAGEEFEGASIAPSEQNMLEWHANITTDSGPYAGAVIHLVLDFPVDYPSRPPAINLASLVWHPNVFRNRGRPGYYVCLDMLKHYSSSAPFAGWSSAYSIAALVRQLQSFLLAERIPQDDGTVVDFNDYVRPEQLAKTLTSAASAVCSCGHSGSAPWPPLCGSEPGASAAHPATDSGVCGDVADRFDLFALPAELIVAILCKVDRASLVRLAVCSRRTSAFINDFGLLARSDLVCFHTKLTVAEDVMGIPLAVARHRSGAIREITSTLDVISWTAFSEDGLRTSAWGGHFQYFLPLAIDALRFDDAYPVLLSEMSELTGERDDRVPAAALRSLITFAASLIVGLMTNATSKTNDDAVPRGVSDKALRGFCWAHHLMLALVARHPELVDAIEAEIEDFVTAPQYRHKRYTRSLGEFIVKLLLSRKHKWRVRIWKLVLLESLDRQVLWATRTYAQLHCIAGEDRLGWKQRAQLTFNAAETGIRLIAFQVYFLHLLHPASARVGDESGSLSEDSADPLATALHQYNARSGAAATEAAAALSAASKRIAAISSWNEYFTCIGAPPLPLDELGPLLERAVASSARRGYHTPPQSGLWWA</sequence>
<dbReference type="OMA" id="NFAGSEM"/>
<dbReference type="SMART" id="SM00212">
    <property type="entry name" value="UBCc"/>
    <property type="match status" value="1"/>
</dbReference>
<accession>A0A0L0DAU7</accession>
<evidence type="ECO:0000313" key="4">
    <source>
        <dbReference type="Proteomes" id="UP000054408"/>
    </source>
</evidence>
<dbReference type="CDD" id="cd23955">
    <property type="entry name" value="UBCc_invertebrate"/>
    <property type="match status" value="1"/>
</dbReference>
<evidence type="ECO:0000259" key="2">
    <source>
        <dbReference type="PROSITE" id="PS50181"/>
    </source>
</evidence>
<dbReference type="InterPro" id="IPR050113">
    <property type="entry name" value="Ub_conjugating_enzyme"/>
</dbReference>
<dbReference type="Pfam" id="PF00179">
    <property type="entry name" value="UQ_con"/>
    <property type="match status" value="1"/>
</dbReference>
<dbReference type="PANTHER" id="PTHR24067">
    <property type="entry name" value="UBIQUITIN-CONJUGATING ENZYME E2"/>
    <property type="match status" value="1"/>
</dbReference>
<evidence type="ECO:0000259" key="1">
    <source>
        <dbReference type="PROSITE" id="PS50127"/>
    </source>
</evidence>
<dbReference type="PROSITE" id="PS50181">
    <property type="entry name" value="FBOX"/>
    <property type="match status" value="1"/>
</dbReference>
<dbReference type="InterPro" id="IPR001810">
    <property type="entry name" value="F-box_dom"/>
</dbReference>
<dbReference type="GeneID" id="25564787"/>
<feature type="domain" description="F-box" evidence="2">
    <location>
        <begin position="209"/>
        <end position="256"/>
    </location>
</feature>
<dbReference type="STRING" id="461836.A0A0L0DAU7"/>
<dbReference type="InterPro" id="IPR016135">
    <property type="entry name" value="UBQ-conjugating_enzyme/RWD"/>
</dbReference>
<proteinExistence type="predicted"/>
<keyword evidence="4" id="KW-1185">Reference proteome</keyword>
<dbReference type="SUPFAM" id="SSF54495">
    <property type="entry name" value="UBC-like"/>
    <property type="match status" value="1"/>
</dbReference>
<evidence type="ECO:0000313" key="3">
    <source>
        <dbReference type="EMBL" id="KNC49360.1"/>
    </source>
</evidence>
<dbReference type="SUPFAM" id="SSF81383">
    <property type="entry name" value="F-box domain"/>
    <property type="match status" value="1"/>
</dbReference>
<protein>
    <submittedName>
        <fullName evidence="3">Ubiquitin carrier protein</fullName>
    </submittedName>
</protein>
<organism evidence="3 4">
    <name type="scientific">Thecamonas trahens ATCC 50062</name>
    <dbReference type="NCBI Taxonomy" id="461836"/>
    <lineage>
        <taxon>Eukaryota</taxon>
        <taxon>Apusozoa</taxon>
        <taxon>Apusomonadida</taxon>
        <taxon>Apusomonadidae</taxon>
        <taxon>Thecamonas</taxon>
    </lineage>
</organism>
<dbReference type="eggNOG" id="KOG0419">
    <property type="taxonomic scope" value="Eukaryota"/>
</dbReference>
<dbReference type="EMBL" id="GL349455">
    <property type="protein sequence ID" value="KNC49360.1"/>
    <property type="molecule type" value="Genomic_DNA"/>
</dbReference>
<dbReference type="RefSeq" id="XP_013757785.1">
    <property type="nucleotide sequence ID" value="XM_013902331.1"/>
</dbReference>
<dbReference type="InterPro" id="IPR000608">
    <property type="entry name" value="UBC"/>
</dbReference>